<evidence type="ECO:0000313" key="2">
    <source>
        <dbReference type="Proteomes" id="UP000008311"/>
    </source>
</evidence>
<evidence type="ECO:0000313" key="1">
    <source>
        <dbReference type="EMBL" id="EEF30402.1"/>
    </source>
</evidence>
<dbReference type="InParanoid" id="B9T148"/>
<keyword evidence="2" id="KW-1185">Reference proteome</keyword>
<sequence length="79" mass="9180">MKLAVGQNDPVMKMLQHCTTKMYSHRYPQKAATCKCYMRKFMNEDMEIYDDDNSKKIQMFKFNRNIFAASIINGSASLG</sequence>
<organism evidence="1 2">
    <name type="scientific">Ricinus communis</name>
    <name type="common">Castor bean</name>
    <dbReference type="NCBI Taxonomy" id="3988"/>
    <lineage>
        <taxon>Eukaryota</taxon>
        <taxon>Viridiplantae</taxon>
        <taxon>Streptophyta</taxon>
        <taxon>Embryophyta</taxon>
        <taxon>Tracheophyta</taxon>
        <taxon>Spermatophyta</taxon>
        <taxon>Magnoliopsida</taxon>
        <taxon>eudicotyledons</taxon>
        <taxon>Gunneridae</taxon>
        <taxon>Pentapetalae</taxon>
        <taxon>rosids</taxon>
        <taxon>fabids</taxon>
        <taxon>Malpighiales</taxon>
        <taxon>Euphorbiaceae</taxon>
        <taxon>Acalyphoideae</taxon>
        <taxon>Acalypheae</taxon>
        <taxon>Ricinus</taxon>
    </lineage>
</organism>
<dbReference type="AlphaFoldDB" id="B9T148"/>
<gene>
    <name evidence="1" type="ORF">RCOM_0189840</name>
</gene>
<dbReference type="Proteomes" id="UP000008311">
    <property type="component" value="Unassembled WGS sequence"/>
</dbReference>
<proteinExistence type="predicted"/>
<reference evidence="2" key="1">
    <citation type="journal article" date="2010" name="Nat. Biotechnol.">
        <title>Draft genome sequence of the oilseed species Ricinus communis.</title>
        <authorList>
            <person name="Chan A.P."/>
            <person name="Crabtree J."/>
            <person name="Zhao Q."/>
            <person name="Lorenzi H."/>
            <person name="Orvis J."/>
            <person name="Puiu D."/>
            <person name="Melake-Berhan A."/>
            <person name="Jones K.M."/>
            <person name="Redman J."/>
            <person name="Chen G."/>
            <person name="Cahoon E.B."/>
            <person name="Gedil M."/>
            <person name="Stanke M."/>
            <person name="Haas B.J."/>
            <person name="Wortman J.R."/>
            <person name="Fraser-Liggett C.M."/>
            <person name="Ravel J."/>
            <person name="Rabinowicz P.D."/>
        </authorList>
    </citation>
    <scope>NUCLEOTIDE SEQUENCE [LARGE SCALE GENOMIC DNA]</scope>
    <source>
        <strain evidence="2">cv. Hale</strain>
    </source>
</reference>
<name>B9T148_RICCO</name>
<accession>B9T148</accession>
<dbReference type="EMBL" id="EQ974325">
    <property type="protein sequence ID" value="EEF30402.1"/>
    <property type="molecule type" value="Genomic_DNA"/>
</dbReference>
<protein>
    <submittedName>
        <fullName evidence="1">Uncharacterized protein</fullName>
    </submittedName>
</protein>